<dbReference type="InterPro" id="IPR050330">
    <property type="entry name" value="Bact_OuterMem_StrucFunc"/>
</dbReference>
<reference evidence="3" key="1">
    <citation type="journal article" date="2023" name="Commun. Biol.">
        <title>Genome analysis of Parmales, the sister group of diatoms, reveals the evolutionary specialization of diatoms from phago-mixotrophs to photoautotrophs.</title>
        <authorList>
            <person name="Ban H."/>
            <person name="Sato S."/>
            <person name="Yoshikawa S."/>
            <person name="Yamada K."/>
            <person name="Nakamura Y."/>
            <person name="Ichinomiya M."/>
            <person name="Sato N."/>
            <person name="Blanc-Mathieu R."/>
            <person name="Endo H."/>
            <person name="Kuwata A."/>
            <person name="Ogata H."/>
        </authorList>
    </citation>
    <scope>NUCLEOTIDE SEQUENCE [LARGE SCALE GENOMIC DNA]</scope>
    <source>
        <strain evidence="3">NIES 3700</strain>
    </source>
</reference>
<dbReference type="InterPro" id="IPR006665">
    <property type="entry name" value="OmpA-like"/>
</dbReference>
<dbReference type="Pfam" id="PF00691">
    <property type="entry name" value="OmpA"/>
    <property type="match status" value="1"/>
</dbReference>
<sequence>MTTCLKLVHEILLLDEDPASAGNLVAKYQTKLRTSMRTFDAKRGSLSSDIIAVLAAKYVGMEACDALMQSVKEAGRLPPQQLVRRRSSGVTPTNTALPPINDASWSTTDDGIAVAKTSKLTPKAEPLTASNTAYAGKFCANLFLWCIATMAIVNVDPPPPSHFKNVAVERAGLLIGLGETLKLNITERLVFKKGASMLSSVQLEAVDRVAIAVGKESEGKEQPNKKAMVEVIHQGGEVDQGRVDLVEQALEKAGVVKGRIRSRVVEEPTKSSLKGLRDTSSSSCSFRMIQEIRFDGSINFVPCGSGLVLEPSTELLLGQISSLLLTNKFHKVVIEGHSDSAPHPFGTNLELSQERSESVKSYLLKMGVSESSMTAIGYGSTRPISSNETCESRALNRRVVFLISETSTISNIKSLKKSCGANERTETIKQLLKMCRNAEQLKSIRFTAAEVVVSLGYKWKVFRLIYIALHKGGSKISVLNEDCVREILKWFVILSWKN</sequence>
<dbReference type="PANTHER" id="PTHR30329">
    <property type="entry name" value="STATOR ELEMENT OF FLAGELLAR MOTOR COMPLEX"/>
    <property type="match status" value="1"/>
</dbReference>
<dbReference type="CDD" id="cd07185">
    <property type="entry name" value="OmpA_C-like"/>
    <property type="match status" value="1"/>
</dbReference>
<dbReference type="SUPFAM" id="SSF103088">
    <property type="entry name" value="OmpA-like"/>
    <property type="match status" value="1"/>
</dbReference>
<dbReference type="EMBL" id="BRXW01000286">
    <property type="protein sequence ID" value="GMI17273.1"/>
    <property type="molecule type" value="Genomic_DNA"/>
</dbReference>
<evidence type="ECO:0000259" key="1">
    <source>
        <dbReference type="PROSITE" id="PS51123"/>
    </source>
</evidence>
<dbReference type="PANTHER" id="PTHR30329:SF21">
    <property type="entry name" value="LIPOPROTEIN YIAD-RELATED"/>
    <property type="match status" value="1"/>
</dbReference>
<dbReference type="AlphaFoldDB" id="A0A9W7FSP5"/>
<evidence type="ECO:0000313" key="3">
    <source>
        <dbReference type="Proteomes" id="UP001165122"/>
    </source>
</evidence>
<protein>
    <recommendedName>
        <fullName evidence="1">OmpA-like domain-containing protein</fullName>
    </recommendedName>
</protein>
<dbReference type="InterPro" id="IPR036737">
    <property type="entry name" value="OmpA-like_sf"/>
</dbReference>
<dbReference type="PRINTS" id="PR01023">
    <property type="entry name" value="NAFLGMOTY"/>
</dbReference>
<keyword evidence="3" id="KW-1185">Reference proteome</keyword>
<name>A0A9W7FSP5_9STRA</name>
<dbReference type="Gene3D" id="3.30.1330.60">
    <property type="entry name" value="OmpA-like domain"/>
    <property type="match status" value="1"/>
</dbReference>
<evidence type="ECO:0000313" key="2">
    <source>
        <dbReference type="EMBL" id="GMI17273.1"/>
    </source>
</evidence>
<gene>
    <name evidence="2" type="ORF">TrLO_g13416</name>
</gene>
<proteinExistence type="predicted"/>
<dbReference type="PROSITE" id="PS51123">
    <property type="entry name" value="OMPA_2"/>
    <property type="match status" value="1"/>
</dbReference>
<comment type="caution">
    <text evidence="2">The sequence shown here is derived from an EMBL/GenBank/DDBJ whole genome shotgun (WGS) entry which is preliminary data.</text>
</comment>
<feature type="domain" description="OmpA-like" evidence="1">
    <location>
        <begin position="287"/>
        <end position="407"/>
    </location>
</feature>
<organism evidence="2 3">
    <name type="scientific">Triparma laevis f. longispina</name>
    <dbReference type="NCBI Taxonomy" id="1714387"/>
    <lineage>
        <taxon>Eukaryota</taxon>
        <taxon>Sar</taxon>
        <taxon>Stramenopiles</taxon>
        <taxon>Ochrophyta</taxon>
        <taxon>Bolidophyceae</taxon>
        <taxon>Parmales</taxon>
        <taxon>Triparmaceae</taxon>
        <taxon>Triparma</taxon>
    </lineage>
</organism>
<accession>A0A9W7FSP5</accession>
<dbReference type="Proteomes" id="UP001165122">
    <property type="component" value="Unassembled WGS sequence"/>
</dbReference>
<dbReference type="OrthoDB" id="8300695at2759"/>